<name>A0AAW0GHE0_9APHY</name>
<gene>
    <name evidence="1" type="ORF">QCA50_005498</name>
</gene>
<reference evidence="1 2" key="1">
    <citation type="submission" date="2022-09" db="EMBL/GenBank/DDBJ databases">
        <authorList>
            <person name="Palmer J.M."/>
        </authorList>
    </citation>
    <scope>NUCLEOTIDE SEQUENCE [LARGE SCALE GENOMIC DNA]</scope>
    <source>
        <strain evidence="1 2">DSM 7382</strain>
    </source>
</reference>
<sequence>MSHNIDNTQLSNPQAGIQYNRLLHEPIEDMTRLRVQTWMDNVSSNSDTSAADEPPLMENPTRISEHIGRLTNILYPPPSFDDVDLQLVHHVTSVCRDEALFQLMAAEHRMMFFVERLEASRRELERVYLNYCRAVEVLESGLDLQGGDSGEDVEMGGEGELEMAFVQPAAEREVDLNEEEPEYADVQV</sequence>
<evidence type="ECO:0000313" key="1">
    <source>
        <dbReference type="EMBL" id="KAK7692092.1"/>
    </source>
</evidence>
<proteinExistence type="predicted"/>
<organism evidence="1 2">
    <name type="scientific">Cerrena zonata</name>
    <dbReference type="NCBI Taxonomy" id="2478898"/>
    <lineage>
        <taxon>Eukaryota</taxon>
        <taxon>Fungi</taxon>
        <taxon>Dikarya</taxon>
        <taxon>Basidiomycota</taxon>
        <taxon>Agaricomycotina</taxon>
        <taxon>Agaricomycetes</taxon>
        <taxon>Polyporales</taxon>
        <taxon>Cerrenaceae</taxon>
        <taxon>Cerrena</taxon>
    </lineage>
</organism>
<keyword evidence="2" id="KW-1185">Reference proteome</keyword>
<dbReference type="Proteomes" id="UP001385951">
    <property type="component" value="Unassembled WGS sequence"/>
</dbReference>
<dbReference type="AlphaFoldDB" id="A0AAW0GHE0"/>
<comment type="caution">
    <text evidence="1">The sequence shown here is derived from an EMBL/GenBank/DDBJ whole genome shotgun (WGS) entry which is preliminary data.</text>
</comment>
<evidence type="ECO:0000313" key="2">
    <source>
        <dbReference type="Proteomes" id="UP001385951"/>
    </source>
</evidence>
<dbReference type="EMBL" id="JASBNA010000005">
    <property type="protein sequence ID" value="KAK7692092.1"/>
    <property type="molecule type" value="Genomic_DNA"/>
</dbReference>
<accession>A0AAW0GHE0</accession>
<protein>
    <submittedName>
        <fullName evidence="1">Uncharacterized protein</fullName>
    </submittedName>
</protein>